<name>A0A9D4L3C6_DREPO</name>
<proteinExistence type="predicted"/>
<gene>
    <name evidence="1" type="ORF">DPMN_092134</name>
</gene>
<comment type="caution">
    <text evidence="1">The sequence shown here is derived from an EMBL/GenBank/DDBJ whole genome shotgun (WGS) entry which is preliminary data.</text>
</comment>
<reference evidence="1" key="2">
    <citation type="submission" date="2020-11" db="EMBL/GenBank/DDBJ databases">
        <authorList>
            <person name="McCartney M.A."/>
            <person name="Auch B."/>
            <person name="Kono T."/>
            <person name="Mallez S."/>
            <person name="Becker A."/>
            <person name="Gohl D.M."/>
            <person name="Silverstein K.A.T."/>
            <person name="Koren S."/>
            <person name="Bechman K.B."/>
            <person name="Herman A."/>
            <person name="Abrahante J.E."/>
            <person name="Garbe J."/>
        </authorList>
    </citation>
    <scope>NUCLEOTIDE SEQUENCE</scope>
    <source>
        <strain evidence="1">Duluth1</strain>
        <tissue evidence="1">Whole animal</tissue>
    </source>
</reference>
<accession>A0A9D4L3C6</accession>
<dbReference type="EMBL" id="JAIWYP010000003">
    <property type="protein sequence ID" value="KAH3849731.1"/>
    <property type="molecule type" value="Genomic_DNA"/>
</dbReference>
<organism evidence="1 2">
    <name type="scientific">Dreissena polymorpha</name>
    <name type="common">Zebra mussel</name>
    <name type="synonym">Mytilus polymorpha</name>
    <dbReference type="NCBI Taxonomy" id="45954"/>
    <lineage>
        <taxon>Eukaryota</taxon>
        <taxon>Metazoa</taxon>
        <taxon>Spiralia</taxon>
        <taxon>Lophotrochozoa</taxon>
        <taxon>Mollusca</taxon>
        <taxon>Bivalvia</taxon>
        <taxon>Autobranchia</taxon>
        <taxon>Heteroconchia</taxon>
        <taxon>Euheterodonta</taxon>
        <taxon>Imparidentia</taxon>
        <taxon>Neoheterodontei</taxon>
        <taxon>Myida</taxon>
        <taxon>Dreissenoidea</taxon>
        <taxon>Dreissenidae</taxon>
        <taxon>Dreissena</taxon>
    </lineage>
</organism>
<evidence type="ECO:0000313" key="2">
    <source>
        <dbReference type="Proteomes" id="UP000828390"/>
    </source>
</evidence>
<protein>
    <submittedName>
        <fullName evidence="1">Uncharacterized protein</fullName>
    </submittedName>
</protein>
<dbReference type="Proteomes" id="UP000828390">
    <property type="component" value="Unassembled WGS sequence"/>
</dbReference>
<reference evidence="1" key="1">
    <citation type="journal article" date="2019" name="bioRxiv">
        <title>The Genome of the Zebra Mussel, Dreissena polymorpha: A Resource for Invasive Species Research.</title>
        <authorList>
            <person name="McCartney M.A."/>
            <person name="Auch B."/>
            <person name="Kono T."/>
            <person name="Mallez S."/>
            <person name="Zhang Y."/>
            <person name="Obille A."/>
            <person name="Becker A."/>
            <person name="Abrahante J.E."/>
            <person name="Garbe J."/>
            <person name="Badalamenti J.P."/>
            <person name="Herman A."/>
            <person name="Mangelson H."/>
            <person name="Liachko I."/>
            <person name="Sullivan S."/>
            <person name="Sone E.D."/>
            <person name="Koren S."/>
            <person name="Silverstein K.A.T."/>
            <person name="Beckman K.B."/>
            <person name="Gohl D.M."/>
        </authorList>
    </citation>
    <scope>NUCLEOTIDE SEQUENCE</scope>
    <source>
        <strain evidence="1">Duluth1</strain>
        <tissue evidence="1">Whole animal</tissue>
    </source>
</reference>
<sequence length="79" mass="9037">MTTKRCTFDRTLVKFNSCLVVSADCATQMTYKASSIYGSFAEYPITDRCLADIAMWIRIILAYSDFNSSEGEWLARRMT</sequence>
<dbReference type="AlphaFoldDB" id="A0A9D4L3C6"/>
<evidence type="ECO:0000313" key="1">
    <source>
        <dbReference type="EMBL" id="KAH3849731.1"/>
    </source>
</evidence>
<keyword evidence="2" id="KW-1185">Reference proteome</keyword>